<feature type="transmembrane region" description="Helical" evidence="2">
    <location>
        <begin position="456"/>
        <end position="477"/>
    </location>
</feature>
<dbReference type="PANTHER" id="PTHR47165:SF3">
    <property type="entry name" value="RETROTRANSPOSON-LIKE PROTEIN"/>
    <property type="match status" value="1"/>
</dbReference>
<comment type="caution">
    <text evidence="3">The sequence shown here is derived from an EMBL/GenBank/DDBJ whole genome shotgun (WGS) entry which is preliminary data.</text>
</comment>
<organism evidence="3 4">
    <name type="scientific">Zea mays</name>
    <name type="common">Maize</name>
    <dbReference type="NCBI Taxonomy" id="4577"/>
    <lineage>
        <taxon>Eukaryota</taxon>
        <taxon>Viridiplantae</taxon>
        <taxon>Streptophyta</taxon>
        <taxon>Embryophyta</taxon>
        <taxon>Tracheophyta</taxon>
        <taxon>Spermatophyta</taxon>
        <taxon>Magnoliopsida</taxon>
        <taxon>Liliopsida</taxon>
        <taxon>Poales</taxon>
        <taxon>Poaceae</taxon>
        <taxon>PACMAD clade</taxon>
        <taxon>Panicoideae</taxon>
        <taxon>Andropogonodae</taxon>
        <taxon>Andropogoneae</taxon>
        <taxon>Tripsacinae</taxon>
        <taxon>Zea</taxon>
    </lineage>
</organism>
<proteinExistence type="predicted"/>
<feature type="region of interest" description="Disordered" evidence="1">
    <location>
        <begin position="166"/>
        <end position="193"/>
    </location>
</feature>
<dbReference type="SUPFAM" id="SSF50249">
    <property type="entry name" value="Nucleic acid-binding proteins"/>
    <property type="match status" value="1"/>
</dbReference>
<dbReference type="CDD" id="cd04476">
    <property type="entry name" value="RPA1_DBD_C"/>
    <property type="match status" value="1"/>
</dbReference>
<dbReference type="ExpressionAtlas" id="A0A3L6G405">
    <property type="expression patterns" value="baseline and differential"/>
</dbReference>
<evidence type="ECO:0000256" key="1">
    <source>
        <dbReference type="SAM" id="MobiDB-lite"/>
    </source>
</evidence>
<dbReference type="PANTHER" id="PTHR47165">
    <property type="entry name" value="OS03G0429900 PROTEIN"/>
    <property type="match status" value="1"/>
</dbReference>
<gene>
    <name evidence="3" type="ORF">Zm00014a_027768</name>
</gene>
<reference evidence="3 4" key="1">
    <citation type="journal article" date="2018" name="Nat. Genet.">
        <title>Extensive intraspecific gene order and gene structural variations between Mo17 and other maize genomes.</title>
        <authorList>
            <person name="Sun S."/>
            <person name="Zhou Y."/>
            <person name="Chen J."/>
            <person name="Shi J."/>
            <person name="Zhao H."/>
            <person name="Zhao H."/>
            <person name="Song W."/>
            <person name="Zhang M."/>
            <person name="Cui Y."/>
            <person name="Dong X."/>
            <person name="Liu H."/>
            <person name="Ma X."/>
            <person name="Jiao Y."/>
            <person name="Wang B."/>
            <person name="Wei X."/>
            <person name="Stein J.C."/>
            <person name="Glaubitz J.C."/>
            <person name="Lu F."/>
            <person name="Yu G."/>
            <person name="Liang C."/>
            <person name="Fengler K."/>
            <person name="Li B."/>
            <person name="Rafalski A."/>
            <person name="Schnable P.S."/>
            <person name="Ware D.H."/>
            <person name="Buckler E.S."/>
            <person name="Lai J."/>
        </authorList>
    </citation>
    <scope>NUCLEOTIDE SEQUENCE [LARGE SCALE GENOMIC DNA]</scope>
    <source>
        <strain evidence="4">cv. Missouri 17</strain>
        <tissue evidence="3">Seedling</tissue>
    </source>
</reference>
<dbReference type="InterPro" id="IPR047192">
    <property type="entry name" value="Euk_RPA1_DBD_C"/>
</dbReference>
<keyword evidence="2" id="KW-0812">Transmembrane</keyword>
<feature type="compositionally biased region" description="Low complexity" evidence="1">
    <location>
        <begin position="247"/>
        <end position="257"/>
    </location>
</feature>
<dbReference type="Gene3D" id="2.40.50.140">
    <property type="entry name" value="Nucleic acid-binding proteins"/>
    <property type="match status" value="1"/>
</dbReference>
<evidence type="ECO:0000256" key="2">
    <source>
        <dbReference type="SAM" id="Phobius"/>
    </source>
</evidence>
<keyword evidence="2" id="KW-0472">Membrane</keyword>
<protein>
    <recommendedName>
        <fullName evidence="5">Replication factor A C-terminal domain-containing protein</fullName>
    </recommendedName>
</protein>
<dbReference type="Proteomes" id="UP000251960">
    <property type="component" value="Chromosome 2"/>
</dbReference>
<evidence type="ECO:0000313" key="4">
    <source>
        <dbReference type="Proteomes" id="UP000251960"/>
    </source>
</evidence>
<evidence type="ECO:0008006" key="5">
    <source>
        <dbReference type="Google" id="ProtNLM"/>
    </source>
</evidence>
<dbReference type="EMBL" id="NCVQ01000003">
    <property type="protein sequence ID" value="PWZ41104.1"/>
    <property type="molecule type" value="Genomic_DNA"/>
</dbReference>
<feature type="region of interest" description="Disordered" evidence="1">
    <location>
        <begin position="241"/>
        <end position="264"/>
    </location>
</feature>
<feature type="region of interest" description="Disordered" evidence="1">
    <location>
        <begin position="484"/>
        <end position="509"/>
    </location>
</feature>
<keyword evidence="2" id="KW-1133">Transmembrane helix</keyword>
<dbReference type="SUPFAM" id="SSF58113">
    <property type="entry name" value="Apolipoprotein A-I"/>
    <property type="match status" value="1"/>
</dbReference>
<dbReference type="Gene3D" id="1.20.5.1230">
    <property type="entry name" value="Apolipoprotein A-I"/>
    <property type="match status" value="1"/>
</dbReference>
<dbReference type="InterPro" id="IPR012340">
    <property type="entry name" value="NA-bd_OB-fold"/>
</dbReference>
<feature type="compositionally biased region" description="Basic residues" evidence="1">
    <location>
        <begin position="498"/>
        <end position="509"/>
    </location>
</feature>
<accession>A0A3L6G405</accession>
<dbReference type="AlphaFoldDB" id="A0A3L6G405"/>
<feature type="compositionally biased region" description="Polar residues" evidence="1">
    <location>
        <begin position="172"/>
        <end position="193"/>
    </location>
</feature>
<evidence type="ECO:0000313" key="3">
    <source>
        <dbReference type="EMBL" id="PWZ41104.1"/>
    </source>
</evidence>
<name>A0A3L6G405_MAIZE</name>
<sequence>MFVQDREFLVTVTVKKIGDRWWYSACKKCTRAAVAHGDSYKCSDQVCATIGTPNQRYKLLLTAGDEMGDTNFILFGRMEQRIIKKLCDMLIANNPTGFIPDPITDLLEKTYIWNVSFSDHTINTGNICFQVNAVVAEIGTAKDSIQTSSSGPKQSQPVLLQGAPRSIEDTPSKASNLVMPSTPLTPQSSATSVQDKTIGIGSGIVVPCATPAITKELTTTSRKRTRSSPAKTVTKRLFTDVDGGTTASKDAADSAAAPRLAQSRPNKVHGAWLPPWLVTHYARYMEVVSGHWNYHGKPVVQNVLHKASEKSAHAKKWVEPHIKTAKMKWIPVKEKLVVLKKNAEPYVQKVSTRSVKFYESSRDAVTPHVVKVKEFAHPYYQEAKKFSKPYIDQIAEITKPHVEKVRTTLKPYTKRAVHAYGSFIASATTYHRQAQATIMDYLHQHGVPKSFATKELVWFLASALLALPVFVICRLVVKTFCTKKNRRPRGGNGNGNHGQKRHKRRYADK</sequence>